<dbReference type="InterPro" id="IPR027424">
    <property type="entry name" value="Glucose_Oxidase_domain_2"/>
</dbReference>
<dbReference type="GO" id="GO:0016614">
    <property type="term" value="F:oxidoreductase activity, acting on CH-OH group of donors"/>
    <property type="evidence" value="ECO:0007669"/>
    <property type="project" value="InterPro"/>
</dbReference>
<proteinExistence type="inferred from homology"/>
<evidence type="ECO:0000256" key="3">
    <source>
        <dbReference type="ARBA" id="ARBA00022630"/>
    </source>
</evidence>
<dbReference type="PANTHER" id="PTHR11552:SF201">
    <property type="entry name" value="GLUCOSE-METHANOL-CHOLINE OXIDOREDUCTASE N-TERMINAL DOMAIN-CONTAINING PROTEIN"/>
    <property type="match status" value="1"/>
</dbReference>
<dbReference type="InterPro" id="IPR000172">
    <property type="entry name" value="GMC_OxRdtase_N"/>
</dbReference>
<name>A0A0C3NNK0_PHLG1</name>
<evidence type="ECO:0000256" key="9">
    <source>
        <dbReference type="RuleBase" id="RU003968"/>
    </source>
</evidence>
<dbReference type="PROSITE" id="PS00624">
    <property type="entry name" value="GMC_OXRED_2"/>
    <property type="match status" value="1"/>
</dbReference>
<feature type="binding site" evidence="8">
    <location>
        <begin position="43"/>
        <end position="44"/>
    </location>
    <ligand>
        <name>FAD</name>
        <dbReference type="ChEBI" id="CHEBI:57692"/>
    </ligand>
</feature>
<dbReference type="Proteomes" id="UP000053257">
    <property type="component" value="Unassembled WGS sequence"/>
</dbReference>
<protein>
    <recommendedName>
        <fullName evidence="11 12">Glucose-methanol-choline oxidoreductase N-terminal domain-containing protein</fullName>
    </recommendedName>
</protein>
<dbReference type="OrthoDB" id="269227at2759"/>
<keyword evidence="4 10" id="KW-0732">Signal</keyword>
<comment type="cofactor">
    <cofactor evidence="1 8">
        <name>FAD</name>
        <dbReference type="ChEBI" id="CHEBI:57692"/>
    </cofactor>
</comment>
<organism evidence="13 14">
    <name type="scientific">Phlebiopsis gigantea (strain 11061_1 CR5-6)</name>
    <name type="common">White-rot fungus</name>
    <name type="synonym">Peniophora gigantea</name>
    <dbReference type="NCBI Taxonomy" id="745531"/>
    <lineage>
        <taxon>Eukaryota</taxon>
        <taxon>Fungi</taxon>
        <taxon>Dikarya</taxon>
        <taxon>Basidiomycota</taxon>
        <taxon>Agaricomycotina</taxon>
        <taxon>Agaricomycetes</taxon>
        <taxon>Polyporales</taxon>
        <taxon>Phanerochaetaceae</taxon>
        <taxon>Phlebiopsis</taxon>
    </lineage>
</organism>
<keyword evidence="3 9" id="KW-0285">Flavoprotein</keyword>
<dbReference type="InterPro" id="IPR036188">
    <property type="entry name" value="FAD/NAD-bd_sf"/>
</dbReference>
<evidence type="ECO:0000256" key="6">
    <source>
        <dbReference type="ARBA" id="ARBA00023002"/>
    </source>
</evidence>
<dbReference type="Gene3D" id="4.10.450.10">
    <property type="entry name" value="Glucose Oxidase, domain 2"/>
    <property type="match status" value="1"/>
</dbReference>
<evidence type="ECO:0000259" key="11">
    <source>
        <dbReference type="PROSITE" id="PS00623"/>
    </source>
</evidence>
<dbReference type="AlphaFoldDB" id="A0A0C3NNK0"/>
<dbReference type="PANTHER" id="PTHR11552">
    <property type="entry name" value="GLUCOSE-METHANOL-CHOLINE GMC OXIDOREDUCTASE"/>
    <property type="match status" value="1"/>
</dbReference>
<feature type="active site" description="Proton donor" evidence="7">
    <location>
        <position position="575"/>
    </location>
</feature>
<feature type="signal peptide" evidence="10">
    <location>
        <begin position="1"/>
        <end position="19"/>
    </location>
</feature>
<dbReference type="EMBL" id="KN840512">
    <property type="protein sequence ID" value="KIP06679.1"/>
    <property type="molecule type" value="Genomic_DNA"/>
</dbReference>
<dbReference type="SUPFAM" id="SSF54373">
    <property type="entry name" value="FAD-linked reductases, C-terminal domain"/>
    <property type="match status" value="1"/>
</dbReference>
<dbReference type="PIRSF" id="PIRSF000137">
    <property type="entry name" value="Alcohol_oxidase"/>
    <property type="match status" value="1"/>
</dbReference>
<dbReference type="Pfam" id="PF05199">
    <property type="entry name" value="GMC_oxred_C"/>
    <property type="match status" value="1"/>
</dbReference>
<gene>
    <name evidence="13" type="ORF">PHLGIDRAFT_128108</name>
</gene>
<comment type="similarity">
    <text evidence="2 9">Belongs to the GMC oxidoreductase family.</text>
</comment>
<reference evidence="13 14" key="1">
    <citation type="journal article" date="2014" name="PLoS Genet.">
        <title>Analysis of the Phlebiopsis gigantea genome, transcriptome and secretome provides insight into its pioneer colonization strategies of wood.</title>
        <authorList>
            <person name="Hori C."/>
            <person name="Ishida T."/>
            <person name="Igarashi K."/>
            <person name="Samejima M."/>
            <person name="Suzuki H."/>
            <person name="Master E."/>
            <person name="Ferreira P."/>
            <person name="Ruiz-Duenas F.J."/>
            <person name="Held B."/>
            <person name="Canessa P."/>
            <person name="Larrondo L.F."/>
            <person name="Schmoll M."/>
            <person name="Druzhinina I.S."/>
            <person name="Kubicek C.P."/>
            <person name="Gaskell J.A."/>
            <person name="Kersten P."/>
            <person name="St John F."/>
            <person name="Glasner J."/>
            <person name="Sabat G."/>
            <person name="Splinter BonDurant S."/>
            <person name="Syed K."/>
            <person name="Yadav J."/>
            <person name="Mgbeahuruike A.C."/>
            <person name="Kovalchuk A."/>
            <person name="Asiegbu F.O."/>
            <person name="Lackner G."/>
            <person name="Hoffmeister D."/>
            <person name="Rencoret J."/>
            <person name="Gutierrez A."/>
            <person name="Sun H."/>
            <person name="Lindquist E."/>
            <person name="Barry K."/>
            <person name="Riley R."/>
            <person name="Grigoriev I.V."/>
            <person name="Henrissat B."/>
            <person name="Kues U."/>
            <person name="Berka R.M."/>
            <person name="Martinez A.T."/>
            <person name="Covert S.F."/>
            <person name="Blanchette R.A."/>
            <person name="Cullen D."/>
        </authorList>
    </citation>
    <scope>NUCLEOTIDE SEQUENCE [LARGE SCALE GENOMIC DNA]</scope>
    <source>
        <strain evidence="13 14">11061_1 CR5-6</strain>
    </source>
</reference>
<dbReference type="STRING" id="745531.A0A0C3NNK0"/>
<dbReference type="HOGENOM" id="CLU_002865_6_0_1"/>
<evidence type="ECO:0000313" key="13">
    <source>
        <dbReference type="EMBL" id="KIP06679.1"/>
    </source>
</evidence>
<evidence type="ECO:0000256" key="7">
    <source>
        <dbReference type="PIRSR" id="PIRSR000137-1"/>
    </source>
</evidence>
<dbReference type="InterPro" id="IPR007867">
    <property type="entry name" value="GMC_OxRtase_C"/>
</dbReference>
<evidence type="ECO:0000256" key="5">
    <source>
        <dbReference type="ARBA" id="ARBA00022827"/>
    </source>
</evidence>
<accession>A0A0C3NNK0</accession>
<dbReference type="Gene3D" id="3.50.50.60">
    <property type="entry name" value="FAD/NAD(P)-binding domain"/>
    <property type="match status" value="1"/>
</dbReference>
<feature type="domain" description="Glucose-methanol-choline oxidoreductase N-terminal" evidence="11">
    <location>
        <begin position="104"/>
        <end position="127"/>
    </location>
</feature>
<evidence type="ECO:0000313" key="14">
    <source>
        <dbReference type="Proteomes" id="UP000053257"/>
    </source>
</evidence>
<sequence length="638" mass="67191">MAPFAPAVVLSVALGTSLATGVVTTTPPPANTSFDYVVIGGGTTGLTVASRLSVNPAIRVLTIEAGLDNRTDPGVQSVFSFASAIGGPLDWAWKTEDGVTLDGGKTLGGSSSINGAAWTRGQDLQFDAWNQLLEPSEKSVGWGWDGPDGLFAFMKKSETFHPPDALQRSPTQGINATYDPSAHGLVGPVQASFPLHQFMAASDAGIGIKQTAFIETCGTFIGLEHGIDVNGGNPTGVWVNPLSIDPARNDNRSSSAEAYLTPVENSRPNWTVLVGHMATRILFTPSNSSGNAIQRAYAIEFSPTSSDGTDSGTRFTVQVNKEAILAAGTIQTPSLLQLSGVGPSEVLDSLDIQPVVPLEGVGRNLQEQPAIPVEVNTTVFDVNGTRLQDAMAFPNVFQLFTAGTLTNSSANVSQVISANLDSWAESEAQRGGGISKEALKSLFTVQAQTILSGKAPISEFWFFDPSFILGPDSAPATAVNTWNLLPFSRGNVSINSTNPFEKPRVRVGYFDVDFDMQVSIATLRAARRLFRSAPFSSIYTGELAPAAAVPDPTGDGGSDADWRAWILSVFSSNSHPIGTAAMMRRDIGGVVDARLKVYGTANVRVVDASIMPMQVSAHLSAPLYGIAEKAAALIAEDA</sequence>
<dbReference type="GO" id="GO:0050660">
    <property type="term" value="F:flavin adenine dinucleotide binding"/>
    <property type="evidence" value="ECO:0007669"/>
    <property type="project" value="InterPro"/>
</dbReference>
<keyword evidence="6" id="KW-0560">Oxidoreductase</keyword>
<evidence type="ECO:0000256" key="4">
    <source>
        <dbReference type="ARBA" id="ARBA00022729"/>
    </source>
</evidence>
<keyword evidence="14" id="KW-1185">Reference proteome</keyword>
<feature type="active site" description="Proton acceptor" evidence="7">
    <location>
        <position position="618"/>
    </location>
</feature>
<feature type="domain" description="Glucose-methanol-choline oxidoreductase N-terminal" evidence="12">
    <location>
        <begin position="328"/>
        <end position="342"/>
    </location>
</feature>
<dbReference type="Gene3D" id="3.30.560.10">
    <property type="entry name" value="Glucose Oxidase, domain 3"/>
    <property type="match status" value="1"/>
</dbReference>
<dbReference type="InterPro" id="IPR012132">
    <property type="entry name" value="GMC_OxRdtase"/>
</dbReference>
<dbReference type="SUPFAM" id="SSF51905">
    <property type="entry name" value="FAD/NAD(P)-binding domain"/>
    <property type="match status" value="1"/>
</dbReference>
<evidence type="ECO:0000259" key="12">
    <source>
        <dbReference type="PROSITE" id="PS00624"/>
    </source>
</evidence>
<evidence type="ECO:0000256" key="8">
    <source>
        <dbReference type="PIRSR" id="PIRSR000137-2"/>
    </source>
</evidence>
<feature type="chain" id="PRO_5002176419" description="Glucose-methanol-choline oxidoreductase N-terminal domain-containing protein" evidence="10">
    <location>
        <begin position="20"/>
        <end position="638"/>
    </location>
</feature>
<evidence type="ECO:0000256" key="2">
    <source>
        <dbReference type="ARBA" id="ARBA00010790"/>
    </source>
</evidence>
<evidence type="ECO:0000256" key="10">
    <source>
        <dbReference type="SAM" id="SignalP"/>
    </source>
</evidence>
<dbReference type="Pfam" id="PF00732">
    <property type="entry name" value="GMC_oxred_N"/>
    <property type="match status" value="1"/>
</dbReference>
<keyword evidence="5 8" id="KW-0274">FAD</keyword>
<dbReference type="PROSITE" id="PS00623">
    <property type="entry name" value="GMC_OXRED_1"/>
    <property type="match status" value="1"/>
</dbReference>
<evidence type="ECO:0000256" key="1">
    <source>
        <dbReference type="ARBA" id="ARBA00001974"/>
    </source>
</evidence>